<evidence type="ECO:0000313" key="3">
    <source>
        <dbReference type="EMBL" id="QHU21069.1"/>
    </source>
</evidence>
<dbReference type="GO" id="GO:0005665">
    <property type="term" value="C:RNA polymerase II, core complex"/>
    <property type="evidence" value="ECO:0007669"/>
    <property type="project" value="TreeGrafter"/>
</dbReference>
<name>A0A6C0KTZ3_9ZZZZ</name>
<feature type="domain" description="RNA polymerase subunit H/Rpb5 C-terminal" evidence="2">
    <location>
        <begin position="131"/>
        <end position="204"/>
    </location>
</feature>
<dbReference type="GO" id="GO:0042797">
    <property type="term" value="P:tRNA transcription by RNA polymerase III"/>
    <property type="evidence" value="ECO:0007669"/>
    <property type="project" value="TreeGrafter"/>
</dbReference>
<evidence type="ECO:0000259" key="2">
    <source>
        <dbReference type="Pfam" id="PF01191"/>
    </source>
</evidence>
<dbReference type="PIRSF" id="PIRSF000747">
    <property type="entry name" value="RPB5"/>
    <property type="match status" value="1"/>
</dbReference>
<dbReference type="InterPro" id="IPR035913">
    <property type="entry name" value="RPB5-like_sf"/>
</dbReference>
<dbReference type="GO" id="GO:0005666">
    <property type="term" value="C:RNA polymerase III complex"/>
    <property type="evidence" value="ECO:0007669"/>
    <property type="project" value="TreeGrafter"/>
</dbReference>
<dbReference type="SUPFAM" id="SSF55287">
    <property type="entry name" value="RPB5-like RNA polymerase subunit"/>
    <property type="match status" value="1"/>
</dbReference>
<dbReference type="InterPro" id="IPR014381">
    <property type="entry name" value="Arch_Rpo5/euc_Rpb5"/>
</dbReference>
<sequence>MEEEETTTNEIDIIRSNLKDMLDARGEDVSYIEEHGDVVEKSRYYNEIIKLDTDKTTVFFILNKELLKQWKEEEKSPEEMATTYKMHNFILILSETPSPAMMHFLQDRDKLLQKKPFEGHLQIFYKHELKYNPLKHALTPHHEKLSKEESDKIMTDYLVKNKTQMPLISKTDVISRWLGLKHGDIVKITRHNETSGTYYYYRCCM</sequence>
<dbReference type="GO" id="GO:0005736">
    <property type="term" value="C:RNA polymerase I complex"/>
    <property type="evidence" value="ECO:0007669"/>
    <property type="project" value="TreeGrafter"/>
</dbReference>
<keyword evidence="1" id="KW-0804">Transcription</keyword>
<reference evidence="3" key="1">
    <citation type="journal article" date="2020" name="Nature">
        <title>Giant virus diversity and host interactions through global metagenomics.</title>
        <authorList>
            <person name="Schulz F."/>
            <person name="Roux S."/>
            <person name="Paez-Espino D."/>
            <person name="Jungbluth S."/>
            <person name="Walsh D.A."/>
            <person name="Denef V.J."/>
            <person name="McMahon K.D."/>
            <person name="Konstantinidis K.T."/>
            <person name="Eloe-Fadrosh E.A."/>
            <person name="Kyrpides N.C."/>
            <person name="Woyke T."/>
        </authorList>
    </citation>
    <scope>NUCLEOTIDE SEQUENCE</scope>
    <source>
        <strain evidence="3">GVMAG-S-3300013094-100</strain>
    </source>
</reference>
<proteinExistence type="predicted"/>
<dbReference type="EMBL" id="MN740978">
    <property type="protein sequence ID" value="QHU21069.1"/>
    <property type="molecule type" value="Genomic_DNA"/>
</dbReference>
<protein>
    <recommendedName>
        <fullName evidence="2">RNA polymerase subunit H/Rpb5 C-terminal domain-containing protein</fullName>
    </recommendedName>
</protein>
<organism evidence="3">
    <name type="scientific">viral metagenome</name>
    <dbReference type="NCBI Taxonomy" id="1070528"/>
    <lineage>
        <taxon>unclassified sequences</taxon>
        <taxon>metagenomes</taxon>
        <taxon>organismal metagenomes</taxon>
    </lineage>
</organism>
<dbReference type="InterPro" id="IPR000783">
    <property type="entry name" value="RNA_pol_subH/Rpb5_C"/>
</dbReference>
<dbReference type="GO" id="GO:0003677">
    <property type="term" value="F:DNA binding"/>
    <property type="evidence" value="ECO:0007669"/>
    <property type="project" value="InterPro"/>
</dbReference>
<evidence type="ECO:0000256" key="1">
    <source>
        <dbReference type="ARBA" id="ARBA00023163"/>
    </source>
</evidence>
<dbReference type="GO" id="GO:0006362">
    <property type="term" value="P:transcription elongation by RNA polymerase I"/>
    <property type="evidence" value="ECO:0007669"/>
    <property type="project" value="TreeGrafter"/>
</dbReference>
<dbReference type="PANTHER" id="PTHR10535:SF0">
    <property type="entry name" value="DNA-DIRECTED RNA POLYMERASES I, II, AND III SUBUNIT RPABC1"/>
    <property type="match status" value="1"/>
</dbReference>
<dbReference type="PANTHER" id="PTHR10535">
    <property type="entry name" value="DNA-DIRECTED RNA POLYMERASES I, II, AND III SUBUNIT RPABC1"/>
    <property type="match status" value="1"/>
</dbReference>
<accession>A0A6C0KTZ3</accession>
<dbReference type="GO" id="GO:0006366">
    <property type="term" value="P:transcription by RNA polymerase II"/>
    <property type="evidence" value="ECO:0007669"/>
    <property type="project" value="TreeGrafter"/>
</dbReference>
<dbReference type="GO" id="GO:0003899">
    <property type="term" value="F:DNA-directed RNA polymerase activity"/>
    <property type="evidence" value="ECO:0007669"/>
    <property type="project" value="InterPro"/>
</dbReference>
<dbReference type="Gene3D" id="3.90.940.20">
    <property type="entry name" value="RPB5-like RNA polymerase subunit"/>
    <property type="match status" value="1"/>
</dbReference>
<dbReference type="AlphaFoldDB" id="A0A6C0KTZ3"/>
<dbReference type="Pfam" id="PF01191">
    <property type="entry name" value="RNA_pol_Rpb5_C"/>
    <property type="match status" value="1"/>
</dbReference>